<dbReference type="Proteomes" id="UP000217343">
    <property type="component" value="Chromosome"/>
</dbReference>
<keyword evidence="1" id="KW-1133">Transmembrane helix</keyword>
<keyword evidence="4" id="KW-1185">Reference proteome</keyword>
<feature type="transmembrane region" description="Helical" evidence="1">
    <location>
        <begin position="108"/>
        <end position="126"/>
    </location>
</feature>
<name>A0A250JZ34_9BACT</name>
<evidence type="ECO:0000313" key="3">
    <source>
        <dbReference type="EMBL" id="ATB48993.1"/>
    </source>
</evidence>
<dbReference type="KEGG" id="mmas:MYMAC_004630"/>
<keyword evidence="1" id="KW-0472">Membrane</keyword>
<dbReference type="AlphaFoldDB" id="A0A250JZ34"/>
<evidence type="ECO:0000259" key="2">
    <source>
        <dbReference type="Pfam" id="PF13490"/>
    </source>
</evidence>
<protein>
    <submittedName>
        <fullName evidence="3">Transcriptional regulator</fullName>
    </submittedName>
</protein>
<dbReference type="InterPro" id="IPR027383">
    <property type="entry name" value="Znf_put"/>
</dbReference>
<dbReference type="EMBL" id="CP022203">
    <property type="protein sequence ID" value="ATB48993.1"/>
    <property type="molecule type" value="Genomic_DNA"/>
</dbReference>
<gene>
    <name evidence="3" type="ORF">MYMAC_004630</name>
</gene>
<keyword evidence="1" id="KW-0812">Transmembrane</keyword>
<dbReference type="InterPro" id="IPR041916">
    <property type="entry name" value="Anti_sigma_zinc_sf"/>
</dbReference>
<accession>A0A250JZ34</accession>
<reference evidence="3 4" key="1">
    <citation type="submission" date="2017-06" db="EMBL/GenBank/DDBJ databases">
        <title>Sequencing and comparative analysis of myxobacterial genomes.</title>
        <authorList>
            <person name="Rupp O."/>
            <person name="Goesmann A."/>
            <person name="Sogaard-Andersen L."/>
        </authorList>
    </citation>
    <scope>NUCLEOTIDE SEQUENCE [LARGE SCALE GENOMIC DNA]</scope>
    <source>
        <strain evidence="3 4">DSM 14697</strain>
    </source>
</reference>
<sequence length="127" mass="14477">MNGIHRRLRGVEPRMNHREARALFLALADDELPAPKAQEVRTHLDGCEDCRQGWQRYSSTVQRLQRVAREQAPPALASLVMHRVRRKRRFGLRGLHTAHMNHRLPVEVLIPLLLAAAVAAFLMLVAP</sequence>
<dbReference type="Pfam" id="PF13490">
    <property type="entry name" value="zf-HC2"/>
    <property type="match status" value="1"/>
</dbReference>
<organism evidence="3 4">
    <name type="scientific">Corallococcus macrosporus DSM 14697</name>
    <dbReference type="NCBI Taxonomy" id="1189310"/>
    <lineage>
        <taxon>Bacteria</taxon>
        <taxon>Pseudomonadati</taxon>
        <taxon>Myxococcota</taxon>
        <taxon>Myxococcia</taxon>
        <taxon>Myxococcales</taxon>
        <taxon>Cystobacterineae</taxon>
        <taxon>Myxococcaceae</taxon>
        <taxon>Corallococcus</taxon>
    </lineage>
</organism>
<evidence type="ECO:0000313" key="4">
    <source>
        <dbReference type="Proteomes" id="UP000217343"/>
    </source>
</evidence>
<dbReference type="Gene3D" id="1.10.10.1320">
    <property type="entry name" value="Anti-sigma factor, zinc-finger domain"/>
    <property type="match status" value="1"/>
</dbReference>
<evidence type="ECO:0000256" key="1">
    <source>
        <dbReference type="SAM" id="Phobius"/>
    </source>
</evidence>
<feature type="domain" description="Putative zinc-finger" evidence="2">
    <location>
        <begin position="18"/>
        <end position="51"/>
    </location>
</feature>
<proteinExistence type="predicted"/>